<evidence type="ECO:0000313" key="1">
    <source>
        <dbReference type="EMBL" id="TMS33796.1"/>
    </source>
</evidence>
<reference evidence="1 2" key="1">
    <citation type="journal article" date="2015" name="Genome Biol.">
        <title>Comparative genomics of Steinernema reveals deeply conserved gene regulatory networks.</title>
        <authorList>
            <person name="Dillman A.R."/>
            <person name="Macchietto M."/>
            <person name="Porter C.F."/>
            <person name="Rogers A."/>
            <person name="Williams B."/>
            <person name="Antoshechkin I."/>
            <person name="Lee M.M."/>
            <person name="Goodwin Z."/>
            <person name="Lu X."/>
            <person name="Lewis E.E."/>
            <person name="Goodrich-Blair H."/>
            <person name="Stock S.P."/>
            <person name="Adams B.J."/>
            <person name="Sternberg P.W."/>
            <person name="Mortazavi A."/>
        </authorList>
    </citation>
    <scope>NUCLEOTIDE SEQUENCE [LARGE SCALE GENOMIC DNA]</scope>
    <source>
        <strain evidence="1 2">ALL</strain>
    </source>
</reference>
<proteinExistence type="predicted"/>
<keyword evidence="2" id="KW-1185">Reference proteome</keyword>
<dbReference type="EMBL" id="AZBU02000001">
    <property type="protein sequence ID" value="TMS33796.1"/>
    <property type="molecule type" value="Genomic_DNA"/>
</dbReference>
<protein>
    <submittedName>
        <fullName evidence="1">Uncharacterized protein</fullName>
    </submittedName>
</protein>
<name>A0A4U8ULQ4_STECR</name>
<sequence length="130" mass="15222">MHAAFSLKGSSFICAKPANAPIQYCSYCSQGRRVGNLKRKKLRFLVKFSVRVVCFRWNLEVSPELAQKYGNGKTTHLLNFDICAVRNTDALSNSTSVEFYFYTFTFLSNRIIYEKFKSHIWWKSHVFIDW</sequence>
<dbReference type="Proteomes" id="UP000298663">
    <property type="component" value="Unassembled WGS sequence"/>
</dbReference>
<organism evidence="1 2">
    <name type="scientific">Steinernema carpocapsae</name>
    <name type="common">Entomopathogenic nematode</name>
    <dbReference type="NCBI Taxonomy" id="34508"/>
    <lineage>
        <taxon>Eukaryota</taxon>
        <taxon>Metazoa</taxon>
        <taxon>Ecdysozoa</taxon>
        <taxon>Nematoda</taxon>
        <taxon>Chromadorea</taxon>
        <taxon>Rhabditida</taxon>
        <taxon>Tylenchina</taxon>
        <taxon>Panagrolaimomorpha</taxon>
        <taxon>Strongyloidoidea</taxon>
        <taxon>Steinernematidae</taxon>
        <taxon>Steinernema</taxon>
    </lineage>
</organism>
<reference evidence="1 2" key="2">
    <citation type="journal article" date="2019" name="G3 (Bethesda)">
        <title>Hybrid Assembly of the Genome of the Entomopathogenic Nematode Steinernema carpocapsae Identifies the X-Chromosome.</title>
        <authorList>
            <person name="Serra L."/>
            <person name="Macchietto M."/>
            <person name="Macias-Munoz A."/>
            <person name="McGill C.J."/>
            <person name="Rodriguez I.M."/>
            <person name="Rodriguez B."/>
            <person name="Murad R."/>
            <person name="Mortazavi A."/>
        </authorList>
    </citation>
    <scope>NUCLEOTIDE SEQUENCE [LARGE SCALE GENOMIC DNA]</scope>
    <source>
        <strain evidence="1 2">ALL</strain>
    </source>
</reference>
<evidence type="ECO:0000313" key="2">
    <source>
        <dbReference type="Proteomes" id="UP000298663"/>
    </source>
</evidence>
<accession>A0A4U8ULQ4</accession>
<gene>
    <name evidence="1" type="ORF">L596_001493</name>
</gene>
<dbReference type="AlphaFoldDB" id="A0A4U8ULQ4"/>
<comment type="caution">
    <text evidence="1">The sequence shown here is derived from an EMBL/GenBank/DDBJ whole genome shotgun (WGS) entry which is preliminary data.</text>
</comment>